<keyword evidence="4 7" id="KW-0808">Transferase</keyword>
<dbReference type="CDD" id="cd07984">
    <property type="entry name" value="LPLAT_LABLAT-like"/>
    <property type="match status" value="1"/>
</dbReference>
<dbReference type="GO" id="GO:0016746">
    <property type="term" value="F:acyltransferase activity"/>
    <property type="evidence" value="ECO:0007669"/>
    <property type="project" value="UniProtKB-KW"/>
</dbReference>
<reference evidence="7 8" key="1">
    <citation type="submission" date="2017-01" db="EMBL/GenBank/DDBJ databases">
        <authorList>
            <person name="Mah S.A."/>
            <person name="Swanson W.J."/>
            <person name="Moy G.W."/>
            <person name="Vacquier V.D."/>
        </authorList>
    </citation>
    <scope>NUCLEOTIDE SEQUENCE [LARGE SCALE GENOMIC DNA]</scope>
    <source>
        <strain evidence="7 8">DSM 11589</strain>
    </source>
</reference>
<organism evidence="7 8">
    <name type="scientific">Insolitispirillum peregrinum</name>
    <dbReference type="NCBI Taxonomy" id="80876"/>
    <lineage>
        <taxon>Bacteria</taxon>
        <taxon>Pseudomonadati</taxon>
        <taxon>Pseudomonadota</taxon>
        <taxon>Alphaproteobacteria</taxon>
        <taxon>Rhodospirillales</taxon>
        <taxon>Novispirillaceae</taxon>
        <taxon>Insolitispirillum</taxon>
    </lineage>
</organism>
<dbReference type="GO" id="GO:0009247">
    <property type="term" value="P:glycolipid biosynthetic process"/>
    <property type="evidence" value="ECO:0007669"/>
    <property type="project" value="UniProtKB-ARBA"/>
</dbReference>
<proteinExistence type="predicted"/>
<dbReference type="InterPro" id="IPR004960">
    <property type="entry name" value="LipA_acyltrans"/>
</dbReference>
<accession>A0A1N7LUZ7</accession>
<gene>
    <name evidence="7" type="ORF">SAMN05421779_103567</name>
</gene>
<name>A0A1N7LUZ7_9PROT</name>
<dbReference type="PANTHER" id="PTHR30606">
    <property type="entry name" value="LIPID A BIOSYNTHESIS LAUROYL ACYLTRANSFERASE"/>
    <property type="match status" value="1"/>
</dbReference>
<comment type="subcellular location">
    <subcellularLocation>
        <location evidence="1">Cell inner membrane</location>
    </subcellularLocation>
</comment>
<dbReference type="PANTHER" id="PTHR30606:SF9">
    <property type="entry name" value="LIPID A BIOSYNTHESIS LAUROYLTRANSFERASE"/>
    <property type="match status" value="1"/>
</dbReference>
<dbReference type="GO" id="GO:0005886">
    <property type="term" value="C:plasma membrane"/>
    <property type="evidence" value="ECO:0007669"/>
    <property type="project" value="UniProtKB-SubCell"/>
</dbReference>
<evidence type="ECO:0000256" key="1">
    <source>
        <dbReference type="ARBA" id="ARBA00004533"/>
    </source>
</evidence>
<dbReference type="Proteomes" id="UP000185678">
    <property type="component" value="Unassembled WGS sequence"/>
</dbReference>
<keyword evidence="2" id="KW-1003">Cell membrane</keyword>
<evidence type="ECO:0000313" key="8">
    <source>
        <dbReference type="Proteomes" id="UP000185678"/>
    </source>
</evidence>
<evidence type="ECO:0000256" key="4">
    <source>
        <dbReference type="ARBA" id="ARBA00022679"/>
    </source>
</evidence>
<evidence type="ECO:0000256" key="5">
    <source>
        <dbReference type="ARBA" id="ARBA00023136"/>
    </source>
</evidence>
<dbReference type="STRING" id="80876.SAMN05421779_103567"/>
<keyword evidence="3" id="KW-0997">Cell inner membrane</keyword>
<keyword evidence="5" id="KW-0472">Membrane</keyword>
<keyword evidence="8" id="KW-1185">Reference proteome</keyword>
<keyword evidence="6" id="KW-0012">Acyltransferase</keyword>
<sequence>MKQTVPFSKRVAWRLQYWAALALMALLRRLSVDAASGFCGWLLRQVGPRLRAHRIARRNLTRTFPDMSADRVEQTLTGMWDNLGRIIGELPHAETICDPAQNRLEVVNAAGAIAFRDSGKAGLMFGGHIANWELTGAILHSLFQLTVHPIYRAPNNPLMLNLFIQTRQAQGREAIPKGRDGAKRSLELLKSGQHLGLLIDQKMNDGIELPFFGRPAMTAPALASFALKFGIEPRLCHLVRLNGARFRVVFSDPLPLPNTGNRSADIESLMLAANRQLEDCIRAHPEQWLWAHRRWKE</sequence>
<protein>
    <submittedName>
        <fullName evidence="7">KDO2-lipid IV(A) lauroyltransferase</fullName>
    </submittedName>
</protein>
<evidence type="ECO:0000256" key="2">
    <source>
        <dbReference type="ARBA" id="ARBA00022475"/>
    </source>
</evidence>
<dbReference type="EMBL" id="FTOA01000003">
    <property type="protein sequence ID" value="SIS77579.1"/>
    <property type="molecule type" value="Genomic_DNA"/>
</dbReference>
<evidence type="ECO:0000256" key="6">
    <source>
        <dbReference type="ARBA" id="ARBA00023315"/>
    </source>
</evidence>
<evidence type="ECO:0000256" key="3">
    <source>
        <dbReference type="ARBA" id="ARBA00022519"/>
    </source>
</evidence>
<dbReference type="AlphaFoldDB" id="A0A1N7LUZ7"/>
<evidence type="ECO:0000313" key="7">
    <source>
        <dbReference type="EMBL" id="SIS77579.1"/>
    </source>
</evidence>
<dbReference type="Pfam" id="PF03279">
    <property type="entry name" value="Lip_A_acyltrans"/>
    <property type="match status" value="1"/>
</dbReference>